<accession>A0ABQ7GE76</accession>
<evidence type="ECO:0000313" key="4">
    <source>
        <dbReference type="Proteomes" id="UP000815325"/>
    </source>
</evidence>
<sequence length="176" mass="19373">MRSMLSTGASTYPSIQQLCPLHTLRIPVWTRSTRRDLRSQKTHLARAAPEDEDNMSEILKADMERMRSKQSASPSRLEENNPFEASQAESRSPFSGFKEGVDKVLIADFFLVLVALAWLGAGVLQANLSESGGSPLLDVWFPLWPTLWQSAIGLLMAGALVSGGLGWLSSRGEQKQ</sequence>
<evidence type="ECO:0000256" key="1">
    <source>
        <dbReference type="SAM" id="MobiDB-lite"/>
    </source>
</evidence>
<feature type="transmembrane region" description="Helical" evidence="2">
    <location>
        <begin position="104"/>
        <end position="126"/>
    </location>
</feature>
<comment type="caution">
    <text evidence="3">The sequence shown here is derived from an EMBL/GenBank/DDBJ whole genome shotgun (WGS) entry which is preliminary data.</text>
</comment>
<dbReference type="EMBL" id="MU069842">
    <property type="protein sequence ID" value="KAF5832904.1"/>
    <property type="molecule type" value="Genomic_DNA"/>
</dbReference>
<keyword evidence="2" id="KW-0812">Transmembrane</keyword>
<name>A0ABQ7GE76_DUNSA</name>
<feature type="region of interest" description="Disordered" evidence="1">
    <location>
        <begin position="69"/>
        <end position="93"/>
    </location>
</feature>
<keyword evidence="2" id="KW-1133">Transmembrane helix</keyword>
<evidence type="ECO:0000313" key="3">
    <source>
        <dbReference type="EMBL" id="KAF5832904.1"/>
    </source>
</evidence>
<evidence type="ECO:0000256" key="2">
    <source>
        <dbReference type="SAM" id="Phobius"/>
    </source>
</evidence>
<feature type="compositionally biased region" description="Polar residues" evidence="1">
    <location>
        <begin position="83"/>
        <end position="93"/>
    </location>
</feature>
<proteinExistence type="predicted"/>
<keyword evidence="2" id="KW-0472">Membrane</keyword>
<organism evidence="3 4">
    <name type="scientific">Dunaliella salina</name>
    <name type="common">Green alga</name>
    <name type="synonym">Protococcus salinus</name>
    <dbReference type="NCBI Taxonomy" id="3046"/>
    <lineage>
        <taxon>Eukaryota</taxon>
        <taxon>Viridiplantae</taxon>
        <taxon>Chlorophyta</taxon>
        <taxon>core chlorophytes</taxon>
        <taxon>Chlorophyceae</taxon>
        <taxon>CS clade</taxon>
        <taxon>Chlamydomonadales</taxon>
        <taxon>Dunaliellaceae</taxon>
        <taxon>Dunaliella</taxon>
    </lineage>
</organism>
<gene>
    <name evidence="3" type="ORF">DUNSADRAFT_11054</name>
</gene>
<protein>
    <submittedName>
        <fullName evidence="3">Uncharacterized protein</fullName>
    </submittedName>
</protein>
<feature type="transmembrane region" description="Helical" evidence="2">
    <location>
        <begin position="146"/>
        <end position="168"/>
    </location>
</feature>
<dbReference type="Proteomes" id="UP000815325">
    <property type="component" value="Unassembled WGS sequence"/>
</dbReference>
<reference evidence="3" key="1">
    <citation type="submission" date="2017-08" db="EMBL/GenBank/DDBJ databases">
        <authorList>
            <person name="Polle J.E."/>
            <person name="Barry K."/>
            <person name="Cushman J."/>
            <person name="Schmutz J."/>
            <person name="Tran D."/>
            <person name="Hathwaick L.T."/>
            <person name="Yim W.C."/>
            <person name="Jenkins J."/>
            <person name="Mckie-Krisberg Z.M."/>
            <person name="Prochnik S."/>
            <person name="Lindquist E."/>
            <person name="Dockter R.B."/>
            <person name="Adam C."/>
            <person name="Molina H."/>
            <person name="Bunkerborg J."/>
            <person name="Jin E."/>
            <person name="Buchheim M."/>
            <person name="Magnuson J."/>
        </authorList>
    </citation>
    <scope>NUCLEOTIDE SEQUENCE</scope>
    <source>
        <strain evidence="3">CCAP 19/18</strain>
    </source>
</reference>
<keyword evidence="4" id="KW-1185">Reference proteome</keyword>